<dbReference type="SMART" id="SM00387">
    <property type="entry name" value="HATPase_c"/>
    <property type="match status" value="1"/>
</dbReference>
<keyword evidence="3" id="KW-1185">Reference proteome</keyword>
<dbReference type="EMBL" id="JAFKCS010000062">
    <property type="protein sequence ID" value="MBN7822411.1"/>
    <property type="molecule type" value="Genomic_DNA"/>
</dbReference>
<dbReference type="Proteomes" id="UP000663992">
    <property type="component" value="Unassembled WGS sequence"/>
</dbReference>
<organism evidence="2 3">
    <name type="scientific">Bowmanella yangjiangensis</name>
    <dbReference type="NCBI Taxonomy" id="2811230"/>
    <lineage>
        <taxon>Bacteria</taxon>
        <taxon>Pseudomonadati</taxon>
        <taxon>Pseudomonadota</taxon>
        <taxon>Gammaproteobacteria</taxon>
        <taxon>Alteromonadales</taxon>
        <taxon>Alteromonadaceae</taxon>
        <taxon>Bowmanella</taxon>
    </lineage>
</organism>
<proteinExistence type="predicted"/>
<dbReference type="SUPFAM" id="SSF55874">
    <property type="entry name" value="ATPase domain of HSP90 chaperone/DNA topoisomerase II/histidine kinase"/>
    <property type="match status" value="1"/>
</dbReference>
<dbReference type="RefSeq" id="WP_206596344.1">
    <property type="nucleotide sequence ID" value="NZ_JAFKCS010000062.1"/>
</dbReference>
<comment type="caution">
    <text evidence="2">The sequence shown here is derived from an EMBL/GenBank/DDBJ whole genome shotgun (WGS) entry which is preliminary data.</text>
</comment>
<feature type="domain" description="Histidine kinase/HSP90-like ATPase" evidence="1">
    <location>
        <begin position="215"/>
        <end position="334"/>
    </location>
</feature>
<dbReference type="InterPro" id="IPR036890">
    <property type="entry name" value="HATPase_C_sf"/>
</dbReference>
<keyword evidence="2" id="KW-0808">Transferase</keyword>
<evidence type="ECO:0000259" key="1">
    <source>
        <dbReference type="SMART" id="SM00387"/>
    </source>
</evidence>
<accession>A0ABS3CZ66</accession>
<sequence length="339" mass="38111">IALWSHERAEPLIDQLGTDLALCKKELPSAGTKVTSFRGRKARLVRYSEGIYTAVAFSFDADKVRSRKIMDIEVRTVIAAAPLIDTSAKRAEQRTKRLIHNLKSITAKTSQEIFYLVKQDALMGSPKEALDYVAEEVKDNSRDTAKALMEILKHQLAQKAEYSAFEKLSGKIDSTKMEVHDVHRVLMNVFYLFFGEFLDRKIKARVEPTRLQALFDYESIHACIYYLVENAAKYAMRNSYLNVTTSYDGNGFIDIRFEMESLSISNDEEEAIFEEGVSGRRAHSEGLNGAGLGLYLARAMARLNGGTLHLHPGRQLIGGIYSRNSFVLSLRADPSTRAV</sequence>
<dbReference type="GO" id="GO:0016301">
    <property type="term" value="F:kinase activity"/>
    <property type="evidence" value="ECO:0007669"/>
    <property type="project" value="UniProtKB-KW"/>
</dbReference>
<name>A0ABS3CZ66_9ALTE</name>
<reference evidence="2 3" key="1">
    <citation type="submission" date="2021-03" db="EMBL/GenBank/DDBJ databases">
        <title>novel species isolated from a fishpond in China.</title>
        <authorList>
            <person name="Lu H."/>
            <person name="Cai Z."/>
        </authorList>
    </citation>
    <scope>NUCLEOTIDE SEQUENCE [LARGE SCALE GENOMIC DNA]</scope>
    <source>
        <strain evidence="2 3">Y57</strain>
    </source>
</reference>
<evidence type="ECO:0000313" key="2">
    <source>
        <dbReference type="EMBL" id="MBN7822411.1"/>
    </source>
</evidence>
<protein>
    <submittedName>
        <fullName evidence="2">Sensor histidine kinase</fullName>
    </submittedName>
</protein>
<dbReference type="Gene3D" id="3.30.565.10">
    <property type="entry name" value="Histidine kinase-like ATPase, C-terminal domain"/>
    <property type="match status" value="1"/>
</dbReference>
<gene>
    <name evidence="2" type="ORF">J0A65_21290</name>
</gene>
<dbReference type="Pfam" id="PF02518">
    <property type="entry name" value="HATPase_c"/>
    <property type="match status" value="1"/>
</dbReference>
<feature type="non-terminal residue" evidence="2">
    <location>
        <position position="1"/>
    </location>
</feature>
<evidence type="ECO:0000313" key="3">
    <source>
        <dbReference type="Proteomes" id="UP000663992"/>
    </source>
</evidence>
<dbReference type="InterPro" id="IPR003594">
    <property type="entry name" value="HATPase_dom"/>
</dbReference>
<keyword evidence="2" id="KW-0418">Kinase</keyword>